<organism evidence="2 3">
    <name type="scientific">Streptomyces albiflavescens</name>
    <dbReference type="NCBI Taxonomy" id="1623582"/>
    <lineage>
        <taxon>Bacteria</taxon>
        <taxon>Bacillati</taxon>
        <taxon>Actinomycetota</taxon>
        <taxon>Actinomycetes</taxon>
        <taxon>Kitasatosporales</taxon>
        <taxon>Streptomycetaceae</taxon>
        <taxon>Streptomyces</taxon>
    </lineage>
</organism>
<reference evidence="2 3" key="1">
    <citation type="journal article" date="2014" name="Int. J. Syst. Evol. Microbiol.">
        <title>Complete genome sequence of Corynebacterium casei LMG S-19264T (=DSM 44701T), isolated from a smear-ripened cheese.</title>
        <authorList>
            <consortium name="US DOE Joint Genome Institute (JGI-PGF)"/>
            <person name="Walter F."/>
            <person name="Albersmeier A."/>
            <person name="Kalinowski J."/>
            <person name="Ruckert C."/>
        </authorList>
    </citation>
    <scope>NUCLEOTIDE SEQUENCE [LARGE SCALE GENOMIC DNA]</scope>
    <source>
        <strain evidence="2 3">CGMCC 4.7111</strain>
    </source>
</reference>
<accession>A0A917XXN4</accession>
<proteinExistence type="predicted"/>
<dbReference type="AlphaFoldDB" id="A0A917XXN4"/>
<evidence type="ECO:0000313" key="3">
    <source>
        <dbReference type="Proteomes" id="UP000600365"/>
    </source>
</evidence>
<protein>
    <submittedName>
        <fullName evidence="2">Uncharacterized protein</fullName>
    </submittedName>
</protein>
<comment type="caution">
    <text evidence="2">The sequence shown here is derived from an EMBL/GenBank/DDBJ whole genome shotgun (WGS) entry which is preliminary data.</text>
</comment>
<feature type="compositionally biased region" description="Basic and acidic residues" evidence="1">
    <location>
        <begin position="1"/>
        <end position="25"/>
    </location>
</feature>
<gene>
    <name evidence="2" type="ORF">GCM10011579_021860</name>
</gene>
<evidence type="ECO:0000313" key="2">
    <source>
        <dbReference type="EMBL" id="GGN58471.1"/>
    </source>
</evidence>
<dbReference type="Proteomes" id="UP000600365">
    <property type="component" value="Unassembled WGS sequence"/>
</dbReference>
<name>A0A917XXN4_9ACTN</name>
<sequence length="80" mass="9109">MAHRDHEDQSEREQAQDRPDGRPEGEAPGEPGESLREAYGSHIGRGFPHRTNVGLRAWRRRLTRRARGGRCHPTVDPNFA</sequence>
<dbReference type="EMBL" id="BMMM01000003">
    <property type="protein sequence ID" value="GGN58471.1"/>
    <property type="molecule type" value="Genomic_DNA"/>
</dbReference>
<feature type="region of interest" description="Disordered" evidence="1">
    <location>
        <begin position="1"/>
        <end position="49"/>
    </location>
</feature>
<keyword evidence="3" id="KW-1185">Reference proteome</keyword>
<evidence type="ECO:0000256" key="1">
    <source>
        <dbReference type="SAM" id="MobiDB-lite"/>
    </source>
</evidence>